<dbReference type="InterPro" id="IPR011042">
    <property type="entry name" value="6-blade_b-propeller_TolB-like"/>
</dbReference>
<dbReference type="PANTHER" id="PTHR30329">
    <property type="entry name" value="STATOR ELEMENT OF FLAGELLAR MOTOR COMPLEX"/>
    <property type="match status" value="1"/>
</dbReference>
<dbReference type="Gene3D" id="2.120.10.30">
    <property type="entry name" value="TolB, C-terminal domain"/>
    <property type="match status" value="1"/>
</dbReference>
<dbReference type="Pfam" id="PF07676">
    <property type="entry name" value="PD40"/>
    <property type="match status" value="1"/>
</dbReference>
<comment type="subcellular location">
    <subcellularLocation>
        <location evidence="1">Cell outer membrane</location>
    </subcellularLocation>
</comment>
<evidence type="ECO:0000256" key="3">
    <source>
        <dbReference type="ARBA" id="ARBA00023237"/>
    </source>
</evidence>
<dbReference type="InterPro" id="IPR006664">
    <property type="entry name" value="OMP_bac"/>
</dbReference>
<dbReference type="SUPFAM" id="SSF82171">
    <property type="entry name" value="DPP6 N-terminal domain-like"/>
    <property type="match status" value="1"/>
</dbReference>
<sequence>MKIYNHIVIVLLFSVVSTAQNKETKLADKLFDSYEYVSAAKEYLALINNGSKSEYAYKQLADCYSKMDKTNEAEKWYAEALKSSKDSEVHYNYVQVLKYNQKYEEANKQMKLFVSYFPSDKRALEFQNNPNYLNSLKAKEPLYEVNKLNINSENSNFGAILYGNNLYFAASRKEGNKIYGWNDEPFLDLYQSTLDMVSKSYSDPLAISELNSVYHEGPLTMTKDGTTIYFSSESFNDKLFEKDKIKKLKFGQIGLYKAVKINNIWSDITPLPINSKSYSTGNPSIDAAGKLLYFASNMPGSIGGTDIWKVTVNGDGTYGVPENMGPEVNSEADENFPFIGDDNTLYFSSNRFLGLGGFDVYSFKLDGDKKVVNLGMPVNSSQDDFSFSVDSENKMGYLSSNRTGKDNIYGITAICKAQILTIAKNAKTGALISGAKIVFVDSNKNIISTEFSNDQGSFLYTGECNKKYTVAVYKDGFVTKEFSLEELKTGVVTLDAIVDPIDVVVTETEIILNPIYFESNKSTITEQGAGELDKLVYMMTQNRDLKIFVKSHTDFRGKEDYNMRLSSNRANSTIAYLVSKGINENRVSGQGYGESEPKVTCGDDCAEEQHALNRRSEFMIIK</sequence>
<dbReference type="SUPFAM" id="SSF48452">
    <property type="entry name" value="TPR-like"/>
    <property type="match status" value="1"/>
</dbReference>
<keyword evidence="4" id="KW-0802">TPR repeat</keyword>
<evidence type="ECO:0000259" key="6">
    <source>
        <dbReference type="PROSITE" id="PS51123"/>
    </source>
</evidence>
<dbReference type="Proteomes" id="UP000629963">
    <property type="component" value="Unassembled WGS sequence"/>
</dbReference>
<dbReference type="RefSeq" id="WP_187010160.1">
    <property type="nucleotide sequence ID" value="NZ_JACRUI010000002.1"/>
</dbReference>
<dbReference type="PANTHER" id="PTHR30329:SF21">
    <property type="entry name" value="LIPOPROTEIN YIAD-RELATED"/>
    <property type="match status" value="1"/>
</dbReference>
<name>A0ABR7J8F4_9FLAO</name>
<dbReference type="Pfam" id="PF00691">
    <property type="entry name" value="OmpA"/>
    <property type="match status" value="1"/>
</dbReference>
<dbReference type="InterPro" id="IPR019734">
    <property type="entry name" value="TPR_rpt"/>
</dbReference>
<comment type="caution">
    <text evidence="7">The sequence shown here is derived from an EMBL/GenBank/DDBJ whole genome shotgun (WGS) entry which is preliminary data.</text>
</comment>
<evidence type="ECO:0000256" key="4">
    <source>
        <dbReference type="PROSITE-ProRule" id="PRU00339"/>
    </source>
</evidence>
<feature type="repeat" description="TPR" evidence="4">
    <location>
        <begin position="54"/>
        <end position="87"/>
    </location>
</feature>
<dbReference type="InterPro" id="IPR006665">
    <property type="entry name" value="OmpA-like"/>
</dbReference>
<dbReference type="SUPFAM" id="SSF49478">
    <property type="entry name" value="Cna protein B-type domain"/>
    <property type="match status" value="1"/>
</dbReference>
<accession>A0ABR7J8F4</accession>
<dbReference type="PROSITE" id="PS50005">
    <property type="entry name" value="TPR"/>
    <property type="match status" value="1"/>
</dbReference>
<protein>
    <submittedName>
        <fullName evidence="7">OmpA family protein</fullName>
    </submittedName>
</protein>
<evidence type="ECO:0000256" key="2">
    <source>
        <dbReference type="ARBA" id="ARBA00023136"/>
    </source>
</evidence>
<dbReference type="InterPro" id="IPR011659">
    <property type="entry name" value="WD40"/>
</dbReference>
<dbReference type="InterPro" id="IPR011990">
    <property type="entry name" value="TPR-like_helical_dom_sf"/>
</dbReference>
<keyword evidence="3" id="KW-0998">Cell outer membrane</keyword>
<feature type="domain" description="OmpA-like" evidence="6">
    <location>
        <begin position="504"/>
        <end position="622"/>
    </location>
</feature>
<dbReference type="PRINTS" id="PR01021">
    <property type="entry name" value="OMPADOMAIN"/>
</dbReference>
<dbReference type="SUPFAM" id="SSF103088">
    <property type="entry name" value="OmpA-like"/>
    <property type="match status" value="1"/>
</dbReference>
<proteinExistence type="predicted"/>
<dbReference type="EMBL" id="JACRUJ010000002">
    <property type="protein sequence ID" value="MBC5841599.1"/>
    <property type="molecule type" value="Genomic_DNA"/>
</dbReference>
<dbReference type="InterPro" id="IPR050330">
    <property type="entry name" value="Bact_OuterMem_StrucFunc"/>
</dbReference>
<dbReference type="Gene3D" id="3.30.1330.60">
    <property type="entry name" value="OmpA-like domain"/>
    <property type="match status" value="1"/>
</dbReference>
<dbReference type="Gene3D" id="1.25.40.10">
    <property type="entry name" value="Tetratricopeptide repeat domain"/>
    <property type="match status" value="1"/>
</dbReference>
<reference evidence="7 8" key="1">
    <citation type="submission" date="2020-08" db="EMBL/GenBank/DDBJ databases">
        <title>Description of novel Flavobacterium F-380 isolate.</title>
        <authorList>
            <person name="Saticioglu I.B."/>
            <person name="Duman M."/>
            <person name="Altun S."/>
        </authorList>
    </citation>
    <scope>NUCLEOTIDE SEQUENCE [LARGE SCALE GENOMIC DNA]</scope>
    <source>
        <strain evidence="7 8">F-380</strain>
    </source>
</reference>
<keyword evidence="8" id="KW-1185">Reference proteome</keyword>
<keyword evidence="2 5" id="KW-0472">Membrane</keyword>
<evidence type="ECO:0000256" key="1">
    <source>
        <dbReference type="ARBA" id="ARBA00004442"/>
    </source>
</evidence>
<evidence type="ECO:0000313" key="8">
    <source>
        <dbReference type="Proteomes" id="UP000629963"/>
    </source>
</evidence>
<dbReference type="InterPro" id="IPR036737">
    <property type="entry name" value="OmpA-like_sf"/>
</dbReference>
<evidence type="ECO:0000256" key="5">
    <source>
        <dbReference type="PROSITE-ProRule" id="PRU00473"/>
    </source>
</evidence>
<dbReference type="PROSITE" id="PS51123">
    <property type="entry name" value="OMPA_2"/>
    <property type="match status" value="1"/>
</dbReference>
<organism evidence="7 8">
    <name type="scientific">Flavobacterium kayseriense</name>
    <dbReference type="NCBI Taxonomy" id="2764714"/>
    <lineage>
        <taxon>Bacteria</taxon>
        <taxon>Pseudomonadati</taxon>
        <taxon>Bacteroidota</taxon>
        <taxon>Flavobacteriia</taxon>
        <taxon>Flavobacteriales</taxon>
        <taxon>Flavobacteriaceae</taxon>
        <taxon>Flavobacterium</taxon>
    </lineage>
</organism>
<gene>
    <name evidence="7" type="ORF">H8R23_09285</name>
</gene>
<dbReference type="CDD" id="cd07185">
    <property type="entry name" value="OmpA_C-like"/>
    <property type="match status" value="1"/>
</dbReference>
<evidence type="ECO:0000313" key="7">
    <source>
        <dbReference type="EMBL" id="MBC5841599.1"/>
    </source>
</evidence>